<dbReference type="EMBL" id="BGZK01000503">
    <property type="protein sequence ID" value="GBP47530.1"/>
    <property type="molecule type" value="Genomic_DNA"/>
</dbReference>
<evidence type="ECO:0000313" key="2">
    <source>
        <dbReference type="EMBL" id="GBP47530.1"/>
    </source>
</evidence>
<feature type="region of interest" description="Disordered" evidence="1">
    <location>
        <begin position="54"/>
        <end position="96"/>
    </location>
</feature>
<gene>
    <name evidence="2" type="ORF">EVAR_30620_1</name>
</gene>
<dbReference type="AlphaFoldDB" id="A0A4C1W9G9"/>
<keyword evidence="3" id="KW-1185">Reference proteome</keyword>
<reference evidence="2 3" key="1">
    <citation type="journal article" date="2019" name="Commun. Biol.">
        <title>The bagworm genome reveals a unique fibroin gene that provides high tensile strength.</title>
        <authorList>
            <person name="Kono N."/>
            <person name="Nakamura H."/>
            <person name="Ohtoshi R."/>
            <person name="Tomita M."/>
            <person name="Numata K."/>
            <person name="Arakawa K."/>
        </authorList>
    </citation>
    <scope>NUCLEOTIDE SEQUENCE [LARGE SCALE GENOMIC DNA]</scope>
</reference>
<accession>A0A4C1W9G9</accession>
<dbReference type="Proteomes" id="UP000299102">
    <property type="component" value="Unassembled WGS sequence"/>
</dbReference>
<sequence length="96" mass="10567">MCSLVHSVDTKLSLRQIGGESLTLSRGNGFVSVAEKFLSPTVIFVTERAGEARESRAETAANGNNGCQPQKRANARRPGARKLDRKPRRHYITNKT</sequence>
<feature type="compositionally biased region" description="Basic residues" evidence="1">
    <location>
        <begin position="73"/>
        <end position="96"/>
    </location>
</feature>
<evidence type="ECO:0000256" key="1">
    <source>
        <dbReference type="SAM" id="MobiDB-lite"/>
    </source>
</evidence>
<comment type="caution">
    <text evidence="2">The sequence shown here is derived from an EMBL/GenBank/DDBJ whole genome shotgun (WGS) entry which is preliminary data.</text>
</comment>
<proteinExistence type="predicted"/>
<evidence type="ECO:0000313" key="3">
    <source>
        <dbReference type="Proteomes" id="UP000299102"/>
    </source>
</evidence>
<organism evidence="2 3">
    <name type="scientific">Eumeta variegata</name>
    <name type="common">Bagworm moth</name>
    <name type="synonym">Eumeta japonica</name>
    <dbReference type="NCBI Taxonomy" id="151549"/>
    <lineage>
        <taxon>Eukaryota</taxon>
        <taxon>Metazoa</taxon>
        <taxon>Ecdysozoa</taxon>
        <taxon>Arthropoda</taxon>
        <taxon>Hexapoda</taxon>
        <taxon>Insecta</taxon>
        <taxon>Pterygota</taxon>
        <taxon>Neoptera</taxon>
        <taxon>Endopterygota</taxon>
        <taxon>Lepidoptera</taxon>
        <taxon>Glossata</taxon>
        <taxon>Ditrysia</taxon>
        <taxon>Tineoidea</taxon>
        <taxon>Psychidae</taxon>
        <taxon>Oiketicinae</taxon>
        <taxon>Eumeta</taxon>
    </lineage>
</organism>
<protein>
    <submittedName>
        <fullName evidence="2">Uncharacterized protein</fullName>
    </submittedName>
</protein>
<name>A0A4C1W9G9_EUMVA</name>